<evidence type="ECO:0000256" key="1">
    <source>
        <dbReference type="SAM" id="SignalP"/>
    </source>
</evidence>
<accession>A0AA43W0K2</accession>
<dbReference type="SMART" id="SM00710">
    <property type="entry name" value="PbH1"/>
    <property type="match status" value="4"/>
</dbReference>
<proteinExistence type="predicted"/>
<keyword evidence="1" id="KW-0732">Signal</keyword>
<sequence>MKTRLLMLLSVFMAITSVGWMQAQSITYYKTGSGSGGTGTEQDPIVKISLDEILGDANAKTESDSIVVSLSNGDYTAASGTFPITKSGISIIGTDSNKVVIKSPFDITLSEKGNISFSSLQIAATTATGRGLVDIKSSNTTVSFLDVKLNIEGAGTADGGSTTCFGIVSQLEVDNNTVNFVASHMYMSKGFQRGLCFRDGAGHTLNMENSKIDGPAGASGYSYVIGIGSWPRMTLVKDPVTYNIKNSVVDVNYYALFTNNQKASAVPVVINIEGSDITAWSALYLRGDQVQDAFPHTVKISDTRLNGRSYFNGPSDGFGTIVLDNCQKMDLTMDSKCRITATNKKIQSSVNTYMVVADIRNNTKGTWKIVPVDADTCLIQSNNDIYTPTLFTLASTAALTINGIENVKFQSEGGKPCITVYKQDGSLRNAASDITTLLTKISISDGDKVVFPEGSFTFPQKFVLDKSLTIEGAGKDKTTLTGTVQVTATYGTKINFNNLHLSASSTDVHAIEVGTDKGNEAPDITITDCMIDNANNGVRLMGAGAKLTLKNTDITARYYGVSVRNEKQTVSIDGGTIKGWAAIMTSAGGLTTGDGTLASTGTSIDIKNATLKSATISNEGYGVIVLQEKYNGVTLAIDGSTLEATDENIGTNEAGVRALSALDIRSYGNKVTVKGSHLSSLYGENYYKLEGKTLHAAIINLGWHGSGDKSVLADNTIEITNSQLNGKIGENPVYSYRDKEEKAHDKLTINGKTYDPASGLICYGEQDLQSKLDHAIAGETILLPVGTYELSKQLTIKEAVILQGTITDKDSTILIAADDWSGSDGSSKHLVSIQANDVALKNLVIDGSKSLAEGSGSGINVYISTGVTLDNVISRNNKAAGLIVNGSTVSATNFCTSGNEWYGVNVDKGQEVTESPAFIIGSGCCFAEKVAIKSDAVDAPASYVVGNGWFKTKVTEGDKTFSVWVNGATGGLDFAITSVPASVIYGQPTLPLLTNVDSAYYKAGKVKITVDNEAVVKIEKDSLQILKPGKVNLTLAVGDTAVT</sequence>
<dbReference type="Gene3D" id="2.160.20.10">
    <property type="entry name" value="Single-stranded right-handed beta-helix, Pectin lyase-like"/>
    <property type="match status" value="2"/>
</dbReference>
<dbReference type="InterPro" id="IPR012334">
    <property type="entry name" value="Pectin_lyas_fold"/>
</dbReference>
<reference evidence="2 3" key="1">
    <citation type="journal article" date="2019" name="Nat. Med.">
        <title>A library of human gut bacterial isolates paired with longitudinal multiomics data enables mechanistic microbiome research.</title>
        <authorList>
            <person name="Poyet M."/>
            <person name="Groussin M."/>
            <person name="Gibbons S.M."/>
            <person name="Avila-Pacheco J."/>
            <person name="Jiang X."/>
            <person name="Kearney S.M."/>
            <person name="Perrotta A.R."/>
            <person name="Berdy B."/>
            <person name="Zhao S."/>
            <person name="Lieberman T.D."/>
            <person name="Swanson P.K."/>
            <person name="Smith M."/>
            <person name="Roesemann S."/>
            <person name="Alexander J.E."/>
            <person name="Rich S.A."/>
            <person name="Livny J."/>
            <person name="Vlamakis H."/>
            <person name="Clish C."/>
            <person name="Bullock K."/>
            <person name="Deik A."/>
            <person name="Scott J."/>
            <person name="Pierce K.A."/>
            <person name="Xavier R.J."/>
            <person name="Alm E.J."/>
        </authorList>
    </citation>
    <scope>NUCLEOTIDE SEQUENCE [LARGE SCALE GENOMIC DNA]</scope>
    <source>
        <strain evidence="2 3">BIOML-A16</strain>
    </source>
</reference>
<evidence type="ECO:0000313" key="2">
    <source>
        <dbReference type="EMBL" id="MTU67906.1"/>
    </source>
</evidence>
<dbReference type="SUPFAM" id="SSF51126">
    <property type="entry name" value="Pectin lyase-like"/>
    <property type="match status" value="2"/>
</dbReference>
<evidence type="ECO:0000313" key="3">
    <source>
        <dbReference type="Proteomes" id="UP000448908"/>
    </source>
</evidence>
<feature type="signal peptide" evidence="1">
    <location>
        <begin position="1"/>
        <end position="23"/>
    </location>
</feature>
<dbReference type="AlphaFoldDB" id="A0AA43W0K2"/>
<name>A0AA43W0K2_9BACT</name>
<dbReference type="InterPro" id="IPR011050">
    <property type="entry name" value="Pectin_lyase_fold/virulence"/>
</dbReference>
<dbReference type="RefSeq" id="WP_147379163.1">
    <property type="nucleotide sequence ID" value="NZ_JAHYMZ010000002.1"/>
</dbReference>
<protein>
    <submittedName>
        <fullName evidence="2">Uncharacterized protein</fullName>
    </submittedName>
</protein>
<comment type="caution">
    <text evidence="2">The sequence shown here is derived from an EMBL/GenBank/DDBJ whole genome shotgun (WGS) entry which is preliminary data.</text>
</comment>
<gene>
    <name evidence="2" type="ORF">GMD92_02115</name>
</gene>
<dbReference type="InterPro" id="IPR006626">
    <property type="entry name" value="PbH1"/>
</dbReference>
<dbReference type="Proteomes" id="UP000448908">
    <property type="component" value="Unassembled WGS sequence"/>
</dbReference>
<dbReference type="EMBL" id="WNDA01000002">
    <property type="protein sequence ID" value="MTU67906.1"/>
    <property type="molecule type" value="Genomic_DNA"/>
</dbReference>
<feature type="chain" id="PRO_5041341491" evidence="1">
    <location>
        <begin position="24"/>
        <end position="1043"/>
    </location>
</feature>
<organism evidence="2 3">
    <name type="scientific">Parabacteroides merdae</name>
    <dbReference type="NCBI Taxonomy" id="46503"/>
    <lineage>
        <taxon>Bacteria</taxon>
        <taxon>Pseudomonadati</taxon>
        <taxon>Bacteroidota</taxon>
        <taxon>Bacteroidia</taxon>
        <taxon>Bacteroidales</taxon>
        <taxon>Tannerellaceae</taxon>
        <taxon>Parabacteroides</taxon>
    </lineage>
</organism>